<dbReference type="Proteomes" id="UP000596742">
    <property type="component" value="Unassembled WGS sequence"/>
</dbReference>
<dbReference type="PANTHER" id="PTHR22803">
    <property type="entry name" value="MANNOSE, PHOSPHOLIPASE, LECTIN RECEPTOR RELATED"/>
    <property type="match status" value="1"/>
</dbReference>
<feature type="domain" description="C-type lectin" evidence="2">
    <location>
        <begin position="59"/>
        <end position="167"/>
    </location>
</feature>
<dbReference type="CDD" id="cd00037">
    <property type="entry name" value="CLECT"/>
    <property type="match status" value="1"/>
</dbReference>
<keyword evidence="1" id="KW-0732">Signal</keyword>
<dbReference type="Pfam" id="PF00059">
    <property type="entry name" value="Lectin_C"/>
    <property type="match status" value="1"/>
</dbReference>
<gene>
    <name evidence="3" type="ORF">MGAL_10B079881</name>
</gene>
<dbReference type="SUPFAM" id="SSF56436">
    <property type="entry name" value="C-type lectin-like"/>
    <property type="match status" value="1"/>
</dbReference>
<sequence>MMMLSILCVVLGLISVIKPDSCLQQKEKSLISNIRSTLNTLEEDLANKYAGCQVDWKEYKNHCYYFSSDTETWNEAEKICRNKGGYLVQITDSVENAWVVNILRKAVQQRMMGYWMGAKKAKDGQWKWINDLSKVKYFNWNPGQPDNYGGIEDCVSFWRDHNYNWNDAPSNITFHKYGGVGYICEKTRV</sequence>
<keyword evidence="4" id="KW-1185">Reference proteome</keyword>
<evidence type="ECO:0000313" key="3">
    <source>
        <dbReference type="EMBL" id="VDI09687.1"/>
    </source>
</evidence>
<dbReference type="SMART" id="SM00034">
    <property type="entry name" value="CLECT"/>
    <property type="match status" value="1"/>
</dbReference>
<dbReference type="EMBL" id="UYJE01002322">
    <property type="protein sequence ID" value="VDI09687.1"/>
    <property type="molecule type" value="Genomic_DNA"/>
</dbReference>
<accession>A0A8B6CVC2</accession>
<feature type="signal peptide" evidence="1">
    <location>
        <begin position="1"/>
        <end position="19"/>
    </location>
</feature>
<organism evidence="3 4">
    <name type="scientific">Mytilus galloprovincialis</name>
    <name type="common">Mediterranean mussel</name>
    <dbReference type="NCBI Taxonomy" id="29158"/>
    <lineage>
        <taxon>Eukaryota</taxon>
        <taxon>Metazoa</taxon>
        <taxon>Spiralia</taxon>
        <taxon>Lophotrochozoa</taxon>
        <taxon>Mollusca</taxon>
        <taxon>Bivalvia</taxon>
        <taxon>Autobranchia</taxon>
        <taxon>Pteriomorphia</taxon>
        <taxon>Mytilida</taxon>
        <taxon>Mytiloidea</taxon>
        <taxon>Mytilidae</taxon>
        <taxon>Mytilinae</taxon>
        <taxon>Mytilus</taxon>
    </lineage>
</organism>
<feature type="chain" id="PRO_5032990015" evidence="1">
    <location>
        <begin position="20"/>
        <end position="189"/>
    </location>
</feature>
<dbReference type="PROSITE" id="PS50041">
    <property type="entry name" value="C_TYPE_LECTIN_2"/>
    <property type="match status" value="1"/>
</dbReference>
<dbReference type="InterPro" id="IPR050111">
    <property type="entry name" value="C-type_lectin/snaclec_domain"/>
</dbReference>
<dbReference type="InterPro" id="IPR016187">
    <property type="entry name" value="CTDL_fold"/>
</dbReference>
<comment type="caution">
    <text evidence="3">The sequence shown here is derived from an EMBL/GenBank/DDBJ whole genome shotgun (WGS) entry which is preliminary data.</text>
</comment>
<dbReference type="InterPro" id="IPR001304">
    <property type="entry name" value="C-type_lectin-like"/>
</dbReference>
<keyword evidence="3" id="KW-0430">Lectin</keyword>
<proteinExistence type="predicted"/>
<reference evidence="3" key="1">
    <citation type="submission" date="2018-11" db="EMBL/GenBank/DDBJ databases">
        <authorList>
            <person name="Alioto T."/>
            <person name="Alioto T."/>
        </authorList>
    </citation>
    <scope>NUCLEOTIDE SEQUENCE</scope>
</reference>
<dbReference type="OrthoDB" id="6039163at2759"/>
<dbReference type="GO" id="GO:0030246">
    <property type="term" value="F:carbohydrate binding"/>
    <property type="evidence" value="ECO:0007669"/>
    <property type="project" value="UniProtKB-KW"/>
</dbReference>
<name>A0A8B6CVC2_MYTGA</name>
<dbReference type="InterPro" id="IPR016186">
    <property type="entry name" value="C-type_lectin-like/link_sf"/>
</dbReference>
<protein>
    <submittedName>
        <fullName evidence="3">C-type lectin domain family 10 member A</fullName>
    </submittedName>
</protein>
<evidence type="ECO:0000259" key="2">
    <source>
        <dbReference type="PROSITE" id="PS50041"/>
    </source>
</evidence>
<dbReference type="AlphaFoldDB" id="A0A8B6CVC2"/>
<evidence type="ECO:0000256" key="1">
    <source>
        <dbReference type="SAM" id="SignalP"/>
    </source>
</evidence>
<evidence type="ECO:0000313" key="4">
    <source>
        <dbReference type="Proteomes" id="UP000596742"/>
    </source>
</evidence>
<dbReference type="Gene3D" id="3.10.100.10">
    <property type="entry name" value="Mannose-Binding Protein A, subunit A"/>
    <property type="match status" value="1"/>
</dbReference>